<evidence type="ECO:0000256" key="5">
    <source>
        <dbReference type="ARBA" id="ARBA00023237"/>
    </source>
</evidence>
<evidence type="ECO:0000256" key="4">
    <source>
        <dbReference type="ARBA" id="ARBA00023136"/>
    </source>
</evidence>
<comment type="similarity">
    <text evidence="2">Belongs to the MipA/OmpV family.</text>
</comment>
<keyword evidence="3 6" id="KW-0732">Signal</keyword>
<evidence type="ECO:0000256" key="3">
    <source>
        <dbReference type="ARBA" id="ARBA00022729"/>
    </source>
</evidence>
<evidence type="ECO:0000313" key="7">
    <source>
        <dbReference type="EMBL" id="AKA24994.1"/>
    </source>
</evidence>
<dbReference type="EMBL" id="CP011110">
    <property type="protein sequence ID" value="AKA24994.1"/>
    <property type="molecule type" value="Genomic_DNA"/>
</dbReference>
<dbReference type="AlphaFoldDB" id="A0A0D5Y1Z1"/>
<dbReference type="Pfam" id="PF06629">
    <property type="entry name" value="MipA"/>
    <property type="match status" value="1"/>
</dbReference>
<protein>
    <submittedName>
        <fullName evidence="7">Structural protein MipA</fullName>
    </submittedName>
</protein>
<reference evidence="7 8" key="1">
    <citation type="journal article" date="2015" name="Mol. Plant Microbe Interact.">
        <title>Comparative Genomic Analysis of Pseudomonas chlororaphis PCL1606 Reveals New Insight into Antifungal Compounds Involved in Biocontrol.</title>
        <authorList>
            <person name="Calderon C.E."/>
            <person name="Ramos C."/>
            <person name="de Vicente A."/>
            <person name="Cazorla F.M."/>
        </authorList>
    </citation>
    <scope>NUCLEOTIDE SEQUENCE [LARGE SCALE GENOMIC DNA]</scope>
    <source>
        <strain evidence="7 8">PCL1606</strain>
    </source>
</reference>
<proteinExistence type="inferred from homology"/>
<dbReference type="PANTHER" id="PTHR38776">
    <property type="entry name" value="MLTA-INTERACTING PROTEIN-RELATED"/>
    <property type="match status" value="1"/>
</dbReference>
<keyword evidence="5" id="KW-0998">Cell outer membrane</keyword>
<accession>A0A0D5Y1Z1</accession>
<feature type="chain" id="PRO_5002299405" evidence="6">
    <location>
        <begin position="28"/>
        <end position="265"/>
    </location>
</feature>
<name>A0A0D5Y1Z1_9PSED</name>
<gene>
    <name evidence="7" type="ORF">PCL1606_35430</name>
</gene>
<dbReference type="KEGG" id="pcz:PCL1606_35430"/>
<dbReference type="GO" id="GO:0009279">
    <property type="term" value="C:cell outer membrane"/>
    <property type="evidence" value="ECO:0007669"/>
    <property type="project" value="UniProtKB-SubCell"/>
</dbReference>
<evidence type="ECO:0000256" key="2">
    <source>
        <dbReference type="ARBA" id="ARBA00005722"/>
    </source>
</evidence>
<evidence type="ECO:0000256" key="1">
    <source>
        <dbReference type="ARBA" id="ARBA00004442"/>
    </source>
</evidence>
<evidence type="ECO:0000313" key="8">
    <source>
        <dbReference type="Proteomes" id="UP000032748"/>
    </source>
</evidence>
<dbReference type="InterPro" id="IPR010583">
    <property type="entry name" value="MipA"/>
</dbReference>
<feature type="signal peptide" evidence="6">
    <location>
        <begin position="1"/>
        <end position="27"/>
    </location>
</feature>
<comment type="subcellular location">
    <subcellularLocation>
        <location evidence="1">Cell outer membrane</location>
    </subcellularLocation>
</comment>
<sequence>MKPLITPRTWCLSLSSLCLLAAGTAHAEDWKYSLQLGAASQPRYSGSDERSVTPLLGASIDSPYGLFFDTAQGLGWQGEWGDLAFSTWVGPSASRKDRKTGYKGSDRLNGMGSIKSRAQVGANLSYTLGSVVIGATVEHAFKKNDDPDTGSAYNHLQLNIATTLYKGAYGSLDGSLNSRFGDGDYMQTWYGVSRHQAANSRFGAYHAKGGMLSQGGDLTWTLPINAHTSVATVLAVDYLSKEAGDSPIVDKRLQTSLAASVEYSF</sequence>
<evidence type="ECO:0000256" key="6">
    <source>
        <dbReference type="SAM" id="SignalP"/>
    </source>
</evidence>
<dbReference type="Proteomes" id="UP000032748">
    <property type="component" value="Chromosome"/>
</dbReference>
<dbReference type="PANTHER" id="PTHR38776:SF1">
    <property type="entry name" value="MLTA-INTERACTING PROTEIN-RELATED"/>
    <property type="match status" value="1"/>
</dbReference>
<dbReference type="PATRIC" id="fig|587753.10.peg.3530"/>
<dbReference type="OrthoDB" id="5951177at2"/>
<keyword evidence="4" id="KW-0472">Membrane</keyword>
<organism evidence="7 8">
    <name type="scientific">Pseudomonas chlororaphis</name>
    <dbReference type="NCBI Taxonomy" id="587753"/>
    <lineage>
        <taxon>Bacteria</taxon>
        <taxon>Pseudomonadati</taxon>
        <taxon>Pseudomonadota</taxon>
        <taxon>Gammaproteobacteria</taxon>
        <taxon>Pseudomonadales</taxon>
        <taxon>Pseudomonadaceae</taxon>
        <taxon>Pseudomonas</taxon>
    </lineage>
</organism>
<dbReference type="RefSeq" id="WP_045883774.1">
    <property type="nucleotide sequence ID" value="NZ_CP011110.1"/>
</dbReference>